<dbReference type="Proteomes" id="UP000217199">
    <property type="component" value="Unassembled WGS sequence"/>
</dbReference>
<feature type="transmembrane region" description="Helical" evidence="5">
    <location>
        <begin position="383"/>
        <end position="404"/>
    </location>
</feature>
<evidence type="ECO:0000256" key="1">
    <source>
        <dbReference type="ARBA" id="ARBA00004141"/>
    </source>
</evidence>
<evidence type="ECO:0000313" key="6">
    <source>
        <dbReference type="EMBL" id="PAV15436.1"/>
    </source>
</evidence>
<sequence length="565" mass="61341">MEGLSPRGIIIIVRFYHYAMFDENSKNSEDWKERLCIHITDRNFYVPPSVLYLQNQTQMSEVITQLINDEQTVEHNATDREQVESTDLAIEGGTQQVPVQFKLYKRRFSGTTSIVILSLVSGMSLPWFGPISNKTANTFNISLDKVNWLGNIVGIAYIFYSPLVPVLCSRSNIFICSLIAAIFLVLASWIRFAGTAKTLTSNEAYALLIIGQLFSTVPQVTFQVLAAKFSETWFDPKGRTTATMFMSLSGPLGNAIGQIVSPLISDIRKGILILGIVSTVVSPLVFLIGAKPPTPPSLSGSQVSPSFLTTLRAILGLLPEVTCGDSAVKSLGSSVSKSSSKQNVVAFQLGARDNSDKSLRQQKTQEELGHADAYMTMRERIDFIILFFIFGVQAASGNTFSILSDELLQPYGYSEVTAGFMGAALLFSGLAAAFLSAPLLDRVFTHHHGLVVRSLSPIIALAWLSLIWAVRPSNTAALYVISVIVGACSLTIVPIALELGCEITRNSEASSALLWLSGNFFGIILILVMSALRAPVDASPPFNMMHSLIFQGTLVCVGTGTTKAI</sequence>
<name>A0A286U772_9AGAM</name>
<keyword evidence="4 5" id="KW-0472">Membrane</keyword>
<feature type="transmembrane region" description="Helical" evidence="5">
    <location>
        <begin position="108"/>
        <end position="128"/>
    </location>
</feature>
<feature type="transmembrane region" description="Helical" evidence="5">
    <location>
        <begin position="476"/>
        <end position="500"/>
    </location>
</feature>
<feature type="transmembrane region" description="Helical" evidence="5">
    <location>
        <begin position="512"/>
        <end position="532"/>
    </location>
</feature>
<dbReference type="GO" id="GO:0016020">
    <property type="term" value="C:membrane"/>
    <property type="evidence" value="ECO:0007669"/>
    <property type="project" value="UniProtKB-SubCell"/>
</dbReference>
<comment type="subcellular location">
    <subcellularLocation>
        <location evidence="1">Membrane</location>
        <topology evidence="1">Multi-pass membrane protein</topology>
    </subcellularLocation>
</comment>
<keyword evidence="7" id="KW-1185">Reference proteome</keyword>
<feature type="transmembrane region" description="Helical" evidence="5">
    <location>
        <begin position="173"/>
        <end position="192"/>
    </location>
</feature>
<dbReference type="Gene3D" id="1.20.1250.20">
    <property type="entry name" value="MFS general substrate transporter like domains"/>
    <property type="match status" value="2"/>
</dbReference>
<evidence type="ECO:0000256" key="2">
    <source>
        <dbReference type="ARBA" id="ARBA00022692"/>
    </source>
</evidence>
<keyword evidence="2 5" id="KW-0812">Transmembrane</keyword>
<organism evidence="6 7">
    <name type="scientific">Pyrrhoderma noxium</name>
    <dbReference type="NCBI Taxonomy" id="2282107"/>
    <lineage>
        <taxon>Eukaryota</taxon>
        <taxon>Fungi</taxon>
        <taxon>Dikarya</taxon>
        <taxon>Basidiomycota</taxon>
        <taxon>Agaricomycotina</taxon>
        <taxon>Agaricomycetes</taxon>
        <taxon>Hymenochaetales</taxon>
        <taxon>Hymenochaetaceae</taxon>
        <taxon>Pyrrhoderma</taxon>
    </lineage>
</organism>
<dbReference type="PANTHER" id="PTHR10924">
    <property type="entry name" value="MAJOR FACILITATOR SUPERFAMILY PROTEIN-RELATED"/>
    <property type="match status" value="1"/>
</dbReference>
<dbReference type="InParanoid" id="A0A286U772"/>
<evidence type="ECO:0000256" key="4">
    <source>
        <dbReference type="ARBA" id="ARBA00023136"/>
    </source>
</evidence>
<dbReference type="InterPro" id="IPR049680">
    <property type="entry name" value="FLVCR1-2_SLC49-like"/>
</dbReference>
<feature type="transmembrane region" description="Helical" evidence="5">
    <location>
        <begin position="450"/>
        <end position="470"/>
    </location>
</feature>
<comment type="caution">
    <text evidence="6">The sequence shown here is derived from an EMBL/GenBank/DDBJ whole genome shotgun (WGS) entry which is preliminary data.</text>
</comment>
<dbReference type="OrthoDB" id="422206at2759"/>
<dbReference type="AlphaFoldDB" id="A0A286U772"/>
<feature type="transmembrane region" description="Helical" evidence="5">
    <location>
        <begin position="148"/>
        <end position="166"/>
    </location>
</feature>
<dbReference type="EMBL" id="NBII01000010">
    <property type="protein sequence ID" value="PAV15436.1"/>
    <property type="molecule type" value="Genomic_DNA"/>
</dbReference>
<dbReference type="InterPro" id="IPR036259">
    <property type="entry name" value="MFS_trans_sf"/>
</dbReference>
<evidence type="ECO:0000313" key="7">
    <source>
        <dbReference type="Proteomes" id="UP000217199"/>
    </source>
</evidence>
<keyword evidence="3 5" id="KW-1133">Transmembrane helix</keyword>
<reference evidence="6 7" key="1">
    <citation type="journal article" date="2017" name="Mol. Ecol.">
        <title>Comparative and population genomic landscape of Phellinus noxius: A hypervariable fungus causing root rot in trees.</title>
        <authorList>
            <person name="Chung C.L."/>
            <person name="Lee T.J."/>
            <person name="Akiba M."/>
            <person name="Lee H.H."/>
            <person name="Kuo T.H."/>
            <person name="Liu D."/>
            <person name="Ke H.M."/>
            <person name="Yokoi T."/>
            <person name="Roa M.B."/>
            <person name="Lu M.J."/>
            <person name="Chang Y.Y."/>
            <person name="Ann P.J."/>
            <person name="Tsai J.N."/>
            <person name="Chen C.Y."/>
            <person name="Tzean S.S."/>
            <person name="Ota Y."/>
            <person name="Hattori T."/>
            <person name="Sahashi N."/>
            <person name="Liou R.F."/>
            <person name="Kikuchi T."/>
            <person name="Tsai I.J."/>
        </authorList>
    </citation>
    <scope>NUCLEOTIDE SEQUENCE [LARGE SCALE GENOMIC DNA]</scope>
    <source>
        <strain evidence="6 7">FFPRI411160</strain>
    </source>
</reference>
<evidence type="ECO:0000256" key="3">
    <source>
        <dbReference type="ARBA" id="ARBA00022989"/>
    </source>
</evidence>
<accession>A0A286U772</accession>
<feature type="transmembrane region" description="Helical" evidence="5">
    <location>
        <begin position="204"/>
        <end position="225"/>
    </location>
</feature>
<gene>
    <name evidence="6" type="ORF">PNOK_0920000</name>
</gene>
<dbReference type="PANTHER" id="PTHR10924:SF6">
    <property type="entry name" value="SOLUTE CARRIER FAMILY 49 MEMBER A3"/>
    <property type="match status" value="1"/>
</dbReference>
<dbReference type="Pfam" id="PF07690">
    <property type="entry name" value="MFS_1"/>
    <property type="match status" value="1"/>
</dbReference>
<protein>
    <submittedName>
        <fullName evidence="6">MFS general substrate transporter</fullName>
    </submittedName>
</protein>
<proteinExistence type="predicted"/>
<dbReference type="SUPFAM" id="SSF103473">
    <property type="entry name" value="MFS general substrate transporter"/>
    <property type="match status" value="1"/>
</dbReference>
<dbReference type="GO" id="GO:0022857">
    <property type="term" value="F:transmembrane transporter activity"/>
    <property type="evidence" value="ECO:0007669"/>
    <property type="project" value="InterPro"/>
</dbReference>
<dbReference type="InterPro" id="IPR011701">
    <property type="entry name" value="MFS"/>
</dbReference>
<feature type="transmembrane region" description="Helical" evidence="5">
    <location>
        <begin position="416"/>
        <end position="438"/>
    </location>
</feature>
<evidence type="ECO:0000256" key="5">
    <source>
        <dbReference type="SAM" id="Phobius"/>
    </source>
</evidence>